<evidence type="ECO:0000313" key="1">
    <source>
        <dbReference type="EMBL" id="SUZ74478.1"/>
    </source>
</evidence>
<accession>A0A381Q6C2</accession>
<sequence>MIFKKIQKTIRKTIFAIFLAVAAMGATFASSLDWNVGVTSQYLWRGMSQGNGAAVSGGLDYAADNGFSVGTWVSNVDFGDDTSYELDGYFGYSFGPVNVGYIYYAYPDGDDLDFSEISISGEIGPVTLGVAVLADADWEADLGDDPYFFLDTGFTLKEGLDLGIHIGHYDYEAGDAETDYGLSLSIGDFSFGIMDSSRDDSDPKFIISYGFSGSL</sequence>
<dbReference type="NCBIfam" id="TIGR02001">
    <property type="entry name" value="gcw_chp"/>
    <property type="match status" value="1"/>
</dbReference>
<proteinExistence type="predicted"/>
<dbReference type="InterPro" id="IPR010239">
    <property type="entry name" value="CHP02001"/>
</dbReference>
<gene>
    <name evidence="1" type="ORF">METZ01_LOCUS27332</name>
</gene>
<dbReference type="AlphaFoldDB" id="A0A381Q6C2"/>
<reference evidence="1" key="1">
    <citation type="submission" date="2018-05" db="EMBL/GenBank/DDBJ databases">
        <authorList>
            <person name="Lanie J.A."/>
            <person name="Ng W.-L."/>
            <person name="Kazmierczak K.M."/>
            <person name="Andrzejewski T.M."/>
            <person name="Davidsen T.M."/>
            <person name="Wayne K.J."/>
            <person name="Tettelin H."/>
            <person name="Glass J.I."/>
            <person name="Rusch D."/>
            <person name="Podicherti R."/>
            <person name="Tsui H.-C.T."/>
            <person name="Winkler M.E."/>
        </authorList>
    </citation>
    <scope>NUCLEOTIDE SEQUENCE</scope>
</reference>
<protein>
    <submittedName>
        <fullName evidence="1">Uncharacterized protein</fullName>
    </submittedName>
</protein>
<dbReference type="EMBL" id="UINC01001212">
    <property type="protein sequence ID" value="SUZ74478.1"/>
    <property type="molecule type" value="Genomic_DNA"/>
</dbReference>
<organism evidence="1">
    <name type="scientific">marine metagenome</name>
    <dbReference type="NCBI Taxonomy" id="408172"/>
    <lineage>
        <taxon>unclassified sequences</taxon>
        <taxon>metagenomes</taxon>
        <taxon>ecological metagenomes</taxon>
    </lineage>
</organism>
<dbReference type="Pfam" id="PF09694">
    <property type="entry name" value="Gcw_chp"/>
    <property type="match status" value="1"/>
</dbReference>
<name>A0A381Q6C2_9ZZZZ</name>